<accession>H0R232</accession>
<name>H0R232_9ACTN</name>
<dbReference type="CDD" id="cd00657">
    <property type="entry name" value="Ferritin_like"/>
    <property type="match status" value="1"/>
</dbReference>
<evidence type="ECO:0000313" key="3">
    <source>
        <dbReference type="Proteomes" id="UP000035034"/>
    </source>
</evidence>
<protein>
    <recommendedName>
        <fullName evidence="1">DUF4439 domain-containing protein</fullName>
    </recommendedName>
</protein>
<proteinExistence type="predicted"/>
<dbReference type="EMBL" id="BAEH01000075">
    <property type="protein sequence ID" value="GAB19137.1"/>
    <property type="molecule type" value="Genomic_DNA"/>
</dbReference>
<organism evidence="2 3">
    <name type="scientific">Gordonia effusa NBRC 100432</name>
    <dbReference type="NCBI Taxonomy" id="1077974"/>
    <lineage>
        <taxon>Bacteria</taxon>
        <taxon>Bacillati</taxon>
        <taxon>Actinomycetota</taxon>
        <taxon>Actinomycetes</taxon>
        <taxon>Mycobacteriales</taxon>
        <taxon>Gordoniaceae</taxon>
        <taxon>Gordonia</taxon>
    </lineage>
</organism>
<feature type="domain" description="DUF4439" evidence="1">
    <location>
        <begin position="7"/>
        <end position="142"/>
    </location>
</feature>
<evidence type="ECO:0000313" key="2">
    <source>
        <dbReference type="EMBL" id="GAB19137.1"/>
    </source>
</evidence>
<dbReference type="OrthoDB" id="5192349at2"/>
<reference evidence="2 3" key="1">
    <citation type="submission" date="2011-12" db="EMBL/GenBank/DDBJ databases">
        <title>Whole genome shotgun sequence of Gordonia effusa NBRC 100432.</title>
        <authorList>
            <person name="Yoshida I."/>
            <person name="Takarada H."/>
            <person name="Hosoyama A."/>
            <person name="Tsuchikane K."/>
            <person name="Katsumata H."/>
            <person name="Yamazaki S."/>
            <person name="Fujita N."/>
        </authorList>
    </citation>
    <scope>NUCLEOTIDE SEQUENCE [LARGE SCALE GENOMIC DNA]</scope>
    <source>
        <strain evidence="2 3">NBRC 100432</strain>
    </source>
</reference>
<dbReference type="eggNOG" id="ENOG50334B4">
    <property type="taxonomic scope" value="Bacteria"/>
</dbReference>
<dbReference type="InterPro" id="IPR029447">
    <property type="entry name" value="DUF4439"/>
</dbReference>
<sequence length="143" mass="14768">MSDTTDALGAAVDAEHAAVYTYGVLTAFTTGERRAAVATYIAEHRARRDELNDALVSAGGQARATAPGYVLSVEVTNSATAAKAALASEDDAAQAYRSLAERADTQPIRRLAVSGLTDCALRAAYWRAASGIKPATVALPGAK</sequence>
<dbReference type="InterPro" id="IPR012347">
    <property type="entry name" value="Ferritin-like"/>
</dbReference>
<evidence type="ECO:0000259" key="1">
    <source>
        <dbReference type="Pfam" id="PF14530"/>
    </source>
</evidence>
<gene>
    <name evidence="2" type="ORF">GOEFS_075_00580</name>
</gene>
<dbReference type="STRING" id="1077974.GOEFS_075_00580"/>
<keyword evidence="3" id="KW-1185">Reference proteome</keyword>
<dbReference type="Pfam" id="PF14530">
    <property type="entry name" value="DUF4439"/>
    <property type="match status" value="1"/>
</dbReference>
<dbReference type="Proteomes" id="UP000035034">
    <property type="component" value="Unassembled WGS sequence"/>
</dbReference>
<dbReference type="SUPFAM" id="SSF47240">
    <property type="entry name" value="Ferritin-like"/>
    <property type="match status" value="1"/>
</dbReference>
<dbReference type="AlphaFoldDB" id="H0R232"/>
<dbReference type="Gene3D" id="1.20.1260.10">
    <property type="match status" value="1"/>
</dbReference>
<comment type="caution">
    <text evidence="2">The sequence shown here is derived from an EMBL/GenBank/DDBJ whole genome shotgun (WGS) entry which is preliminary data.</text>
</comment>
<dbReference type="InterPro" id="IPR009078">
    <property type="entry name" value="Ferritin-like_SF"/>
</dbReference>
<dbReference type="RefSeq" id="WP_007318472.1">
    <property type="nucleotide sequence ID" value="NZ_BAEH01000075.1"/>
</dbReference>